<sequence length="1372" mass="153239">MSILLNPSLCLPNDSLLNGPPRLSRQQRHRLYKSKMRDSWLPEDIRELYRRNPNAHGLPRAFKLHFDETEEENELAPLMSRSNVTFGSFGTKECGLMLDGNKIDPTCVEFQNATNSCTFQSQLSLHVDGEAKLTTVAGYFNFDLPTPSGSLEVDSRLFRVSLAPQPLNFTVKVSQNDDAYWNSGKNELVWNDQGEKWKKASWESSMRFGYRTIKDDDPIEPRVITENYFTDTMSNPWTLFNLTQDSATRFTCTVQQDKSNGNIIMQTIVEDDPPTPPPERKDSPVKSVFPSHFVAHITPFGDSFTGAYRTKDGLVFAVQGEVMDDDDNEDDNNGDDDKKEREEELIPLLPMLASAKPPPVEDINDFLNDGIDGIPSSEHDDTGSGSNERKDAPMYSAPGYSAPAYSAPIYSAPMYSAPVYSAPVYSAPMYSAPPMRTALPPANINLPAVLGNDPMIKDEKDPTGYSDVVAKSAMDAFQKIIVYYMDDDLRKTFIGPAPNLDPEVKAIADQDKENTSTFYKSLQVPYLTTMLANSKQEEGKKCNGARAERLLREIPAENEVYKKQTSDLYRHFYLKRFPATVKLLQDQRSKDYSAEIDKITTQMKMNLARNTNGLATADTEGYAARIKKVKGSIDQLGKWAKQERLYWAFRLLYWTEKVSLPTWYSLHTQGNTSSSIAMNFKKLNGLFEVLEDNKINKTGQSFTEAFNDMIRAFQMQAIIPQLIDLDGNYGDFDSILKESLQQYYNTYKDKVDPKIAEQMQHVKQLYQDDKLRQSLLLPLRHLGRVTGAAKSWNVMMEKWEELVRGSKFFKGLKFGSKVLASLQVFTAATLLLLPLIPGFFAKLDTTQKAIYSLAITGVVGAVFIKIAQGAFRLYHFWSQISGWKDVLKTLVGFEKVVDKIPQAANKISGTFGRWFARTARQTAALAEEETALAFGRIRNFSRMSKLFGRNVGELMGTVAGFLLSAACLVMSAIDLSKEKEPLLIAVDVLMILSSAVQILAFVAGWVLAFGASTMVSTLTLVATWGGPLGLVLALVGVIILIVWMSTHKEENPVENFVNTKVKEAGLYMDYKAIDYLVGVAATETTASRQGVSVYWQATGKYIRLDSADEDTGRVNSADNLDYTTDTVWSLQTNGKGKTQIFTHKYYPGDGMRTVWFLSLTDDESAVCVRKLPDKKSNFVAYRKAQKLTFWTVTVVADPVEDPDTKTPTSALCRVAYTNTDGSEKFVLGMDEKGPALTSGSKLGSFNYSRWLFELDSLGPVSFQYNNSPWTINTSQKNEKNRAFFEDPLATSQGYKWSIDPPLDSAVFELVTTAGNDEGTIQMKDGVTPKIMSKTTYTVTCIHMAKGQPHGGQKATVEIEVVDAEKQLAGEDI</sequence>
<evidence type="ECO:0000313" key="4">
    <source>
        <dbReference type="Proteomes" id="UP000326565"/>
    </source>
</evidence>
<organism evidence="3 4">
    <name type="scientific">Aspergillus leporis</name>
    <dbReference type="NCBI Taxonomy" id="41062"/>
    <lineage>
        <taxon>Eukaryota</taxon>
        <taxon>Fungi</taxon>
        <taxon>Dikarya</taxon>
        <taxon>Ascomycota</taxon>
        <taxon>Pezizomycotina</taxon>
        <taxon>Eurotiomycetes</taxon>
        <taxon>Eurotiomycetidae</taxon>
        <taxon>Eurotiales</taxon>
        <taxon>Aspergillaceae</taxon>
        <taxon>Aspergillus</taxon>
        <taxon>Aspergillus subgen. Circumdati</taxon>
    </lineage>
</organism>
<protein>
    <submittedName>
        <fullName evidence="3">Uncharacterized protein</fullName>
    </submittedName>
</protein>
<keyword evidence="2" id="KW-0472">Membrane</keyword>
<feature type="transmembrane region" description="Helical" evidence="2">
    <location>
        <begin position="954"/>
        <end position="975"/>
    </location>
</feature>
<dbReference type="Proteomes" id="UP000326565">
    <property type="component" value="Unassembled WGS sequence"/>
</dbReference>
<reference evidence="3 4" key="1">
    <citation type="submission" date="2019-04" db="EMBL/GenBank/DDBJ databases">
        <title>Friends and foes A comparative genomics study of 23 Aspergillus species from section Flavi.</title>
        <authorList>
            <consortium name="DOE Joint Genome Institute"/>
            <person name="Kjaerbolling I."/>
            <person name="Vesth T."/>
            <person name="Frisvad J.C."/>
            <person name="Nybo J.L."/>
            <person name="Theobald S."/>
            <person name="Kildgaard S."/>
            <person name="Isbrandt T."/>
            <person name="Kuo A."/>
            <person name="Sato A."/>
            <person name="Lyhne E.K."/>
            <person name="Kogle M.E."/>
            <person name="Wiebenga A."/>
            <person name="Kun R.S."/>
            <person name="Lubbers R.J."/>
            <person name="Makela M.R."/>
            <person name="Barry K."/>
            <person name="Chovatia M."/>
            <person name="Clum A."/>
            <person name="Daum C."/>
            <person name="Haridas S."/>
            <person name="He G."/>
            <person name="LaButti K."/>
            <person name="Lipzen A."/>
            <person name="Mondo S."/>
            <person name="Riley R."/>
            <person name="Salamov A."/>
            <person name="Simmons B.A."/>
            <person name="Magnuson J.K."/>
            <person name="Henrissat B."/>
            <person name="Mortensen U.H."/>
            <person name="Larsen T.O."/>
            <person name="Devries R.P."/>
            <person name="Grigoriev I.V."/>
            <person name="Machida M."/>
            <person name="Baker S.E."/>
            <person name="Andersen M.R."/>
        </authorList>
    </citation>
    <scope>NUCLEOTIDE SEQUENCE [LARGE SCALE GENOMIC DNA]</scope>
    <source>
        <strain evidence="3 4">CBS 151.66</strain>
    </source>
</reference>
<feature type="compositionally biased region" description="Acidic residues" evidence="1">
    <location>
        <begin position="322"/>
        <end position="334"/>
    </location>
</feature>
<keyword evidence="2" id="KW-1133">Transmembrane helix</keyword>
<proteinExistence type="predicted"/>
<keyword evidence="4" id="KW-1185">Reference proteome</keyword>
<gene>
    <name evidence="3" type="ORF">BDV29DRAFT_161838</name>
</gene>
<feature type="compositionally biased region" description="Basic and acidic residues" evidence="1">
    <location>
        <begin position="377"/>
        <end position="392"/>
    </location>
</feature>
<feature type="transmembrane region" description="Helical" evidence="2">
    <location>
        <begin position="1021"/>
        <end position="1043"/>
    </location>
</feature>
<evidence type="ECO:0000256" key="2">
    <source>
        <dbReference type="SAM" id="Phobius"/>
    </source>
</evidence>
<evidence type="ECO:0000313" key="3">
    <source>
        <dbReference type="EMBL" id="KAB8069045.1"/>
    </source>
</evidence>
<feature type="transmembrane region" description="Helical" evidence="2">
    <location>
        <begin position="818"/>
        <end position="837"/>
    </location>
</feature>
<feature type="transmembrane region" description="Helical" evidence="2">
    <location>
        <begin position="982"/>
        <end position="1009"/>
    </location>
</feature>
<keyword evidence="2" id="KW-0812">Transmembrane</keyword>
<feature type="region of interest" description="Disordered" evidence="1">
    <location>
        <begin position="320"/>
        <end position="394"/>
    </location>
</feature>
<evidence type="ECO:0000256" key="1">
    <source>
        <dbReference type="SAM" id="MobiDB-lite"/>
    </source>
</evidence>
<name>A0A5N5WML4_9EURO</name>
<dbReference type="OrthoDB" id="4538955at2759"/>
<accession>A0A5N5WML4</accession>
<feature type="compositionally biased region" description="Basic and acidic residues" evidence="1">
    <location>
        <begin position="335"/>
        <end position="344"/>
    </location>
</feature>
<dbReference type="EMBL" id="ML732360">
    <property type="protein sequence ID" value="KAB8069045.1"/>
    <property type="molecule type" value="Genomic_DNA"/>
</dbReference>